<evidence type="ECO:0000256" key="5">
    <source>
        <dbReference type="ARBA" id="ARBA00022968"/>
    </source>
</evidence>
<reference evidence="8" key="1">
    <citation type="submission" date="2015-12" db="EMBL/GenBank/DDBJ databases">
        <title>Update maize B73 reference genome by single molecule sequencing technologies.</title>
        <authorList>
            <consortium name="Maize Genome Sequencing Project"/>
            <person name="Ware D."/>
        </authorList>
    </citation>
    <scope>NUCLEOTIDE SEQUENCE</scope>
    <source>
        <tissue evidence="8">Seedling</tissue>
    </source>
</reference>
<evidence type="ECO:0000313" key="8">
    <source>
        <dbReference type="EMBL" id="AQK59136.1"/>
    </source>
</evidence>
<dbReference type="SMR" id="A0A1D6QNI2"/>
<accession>A0A1D6QNI2</accession>
<sequence length="168" mass="19195">MVAAFAWAAWLKEYHEKVLVEIYRFVHVEGLDLSFLNEGLLKNRRGFKLFYSIIFGGTTIHVSMTLNILADLSPLFTWDTKQVFVFVAAECETPHDAFIQVSLSVIILHESIYYLWSCNVVVFKYGSGLIIVAIFVLKLTSVKEKSLGLLTQNFVKLFFTMKVETISL</sequence>
<dbReference type="InParanoid" id="A0A1D6QNI2"/>
<keyword evidence="5" id="KW-0735">Signal-anchor</keyword>
<dbReference type="ExpressionAtlas" id="A0A1D6QNI2">
    <property type="expression patterns" value="baseline and differential"/>
</dbReference>
<dbReference type="AlphaFoldDB" id="A0A1D6QNI2"/>
<evidence type="ECO:0000256" key="4">
    <source>
        <dbReference type="ARBA" id="ARBA00022824"/>
    </source>
</evidence>
<evidence type="ECO:0000256" key="3">
    <source>
        <dbReference type="ARBA" id="ARBA00022692"/>
    </source>
</evidence>
<name>A0A1D6QNI2_MAIZE</name>
<comment type="similarity">
    <text evidence="2">Belongs to the SPCS3 family.</text>
</comment>
<keyword evidence="7" id="KW-0472">Membrane</keyword>
<evidence type="ECO:0000256" key="1">
    <source>
        <dbReference type="ARBA" id="ARBA00004648"/>
    </source>
</evidence>
<dbReference type="Pfam" id="PF04573">
    <property type="entry name" value="SPC22"/>
    <property type="match status" value="1"/>
</dbReference>
<evidence type="ECO:0000256" key="7">
    <source>
        <dbReference type="ARBA" id="ARBA00023136"/>
    </source>
</evidence>
<dbReference type="InterPro" id="IPR007653">
    <property type="entry name" value="SPC3"/>
</dbReference>
<protein>
    <submittedName>
        <fullName evidence="8">Uncharacterized protein</fullName>
    </submittedName>
</protein>
<comment type="subcellular location">
    <subcellularLocation>
        <location evidence="1">Endoplasmic reticulum membrane</location>
        <topology evidence="1">Single-pass type II membrane protein</topology>
    </subcellularLocation>
</comment>
<gene>
    <name evidence="8" type="ORF">ZEAMMB73_Zm00001d053263</name>
</gene>
<keyword evidence="3" id="KW-0812">Transmembrane</keyword>
<keyword evidence="4" id="KW-0256">Endoplasmic reticulum</keyword>
<proteinExistence type="inferred from homology"/>
<dbReference type="GO" id="GO:0005787">
    <property type="term" value="C:signal peptidase complex"/>
    <property type="evidence" value="ECO:0007669"/>
    <property type="project" value="InterPro"/>
</dbReference>
<dbReference type="STRING" id="4577.A0A1D6QNI2"/>
<evidence type="ECO:0000256" key="6">
    <source>
        <dbReference type="ARBA" id="ARBA00022989"/>
    </source>
</evidence>
<dbReference type="EMBL" id="CM000780">
    <property type="protein sequence ID" value="AQK59136.1"/>
    <property type="molecule type" value="Genomic_DNA"/>
</dbReference>
<organism evidence="8">
    <name type="scientific">Zea mays</name>
    <name type="common">Maize</name>
    <dbReference type="NCBI Taxonomy" id="4577"/>
    <lineage>
        <taxon>Eukaryota</taxon>
        <taxon>Viridiplantae</taxon>
        <taxon>Streptophyta</taxon>
        <taxon>Embryophyta</taxon>
        <taxon>Tracheophyta</taxon>
        <taxon>Spermatophyta</taxon>
        <taxon>Magnoliopsida</taxon>
        <taxon>Liliopsida</taxon>
        <taxon>Poales</taxon>
        <taxon>Poaceae</taxon>
        <taxon>PACMAD clade</taxon>
        <taxon>Panicoideae</taxon>
        <taxon>Andropogonodae</taxon>
        <taxon>Andropogoneae</taxon>
        <taxon>Tripsacinae</taxon>
        <taxon>Zea</taxon>
    </lineage>
</organism>
<keyword evidence="6" id="KW-1133">Transmembrane helix</keyword>
<evidence type="ECO:0000256" key="2">
    <source>
        <dbReference type="ARBA" id="ARBA00009289"/>
    </source>
</evidence>
<dbReference type="GO" id="GO:0006465">
    <property type="term" value="P:signal peptide processing"/>
    <property type="evidence" value="ECO:0007669"/>
    <property type="project" value="InterPro"/>
</dbReference>